<dbReference type="GeneID" id="103380022"/>
<proteinExistence type="predicted"/>
<feature type="disulfide bond" evidence="3">
    <location>
        <begin position="17"/>
        <end position="34"/>
    </location>
</feature>
<reference evidence="6" key="2">
    <citation type="submission" date="2025-08" db="UniProtKB">
        <authorList>
            <consortium name="Ensembl"/>
        </authorList>
    </citation>
    <scope>IDENTIFICATION</scope>
</reference>
<dbReference type="CDD" id="cd00054">
    <property type="entry name" value="EGF_CA"/>
    <property type="match status" value="1"/>
</dbReference>
<evidence type="ECO:0000256" key="3">
    <source>
        <dbReference type="PROSITE-ProRule" id="PRU00076"/>
    </source>
</evidence>
<feature type="domain" description="EGF-like" evidence="5">
    <location>
        <begin position="5"/>
        <end position="46"/>
    </location>
</feature>
<evidence type="ECO:0000313" key="7">
    <source>
        <dbReference type="Proteomes" id="UP000265120"/>
    </source>
</evidence>
<keyword evidence="4" id="KW-0812">Transmembrane</keyword>
<dbReference type="OMA" id="EDATYCM"/>
<dbReference type="GO" id="GO:0007173">
    <property type="term" value="P:epidermal growth factor receptor signaling pathway"/>
    <property type="evidence" value="ECO:0007669"/>
    <property type="project" value="TreeGrafter"/>
</dbReference>
<dbReference type="InParanoid" id="A0A3P8UP97"/>
<keyword evidence="1 3" id="KW-0245">EGF-like domain</keyword>
<reference evidence="6 7" key="1">
    <citation type="journal article" date="2014" name="Nat. Genet.">
        <title>Whole-genome sequence of a flatfish provides insights into ZW sex chromosome evolution and adaptation to a benthic lifestyle.</title>
        <authorList>
            <person name="Chen S."/>
            <person name="Zhang G."/>
            <person name="Shao C."/>
            <person name="Huang Q."/>
            <person name="Liu G."/>
            <person name="Zhang P."/>
            <person name="Song W."/>
            <person name="An N."/>
            <person name="Chalopin D."/>
            <person name="Volff J.N."/>
            <person name="Hong Y."/>
            <person name="Li Q."/>
            <person name="Sha Z."/>
            <person name="Zhou H."/>
            <person name="Xie M."/>
            <person name="Yu Q."/>
            <person name="Liu Y."/>
            <person name="Xiang H."/>
            <person name="Wang N."/>
            <person name="Wu K."/>
            <person name="Yang C."/>
            <person name="Zhou Q."/>
            <person name="Liao X."/>
            <person name="Yang L."/>
            <person name="Hu Q."/>
            <person name="Zhang J."/>
            <person name="Meng L."/>
            <person name="Jin L."/>
            <person name="Tian Y."/>
            <person name="Lian J."/>
            <person name="Yang J."/>
            <person name="Miao G."/>
            <person name="Liu S."/>
            <person name="Liang Z."/>
            <person name="Yan F."/>
            <person name="Li Y."/>
            <person name="Sun B."/>
            <person name="Zhang H."/>
            <person name="Zhang J."/>
            <person name="Zhu Y."/>
            <person name="Du M."/>
            <person name="Zhao Y."/>
            <person name="Schartl M."/>
            <person name="Tang Q."/>
            <person name="Wang J."/>
        </authorList>
    </citation>
    <scope>NUCLEOTIDE SEQUENCE</scope>
</reference>
<dbReference type="GO" id="GO:0045840">
    <property type="term" value="P:positive regulation of mitotic nuclear division"/>
    <property type="evidence" value="ECO:0007669"/>
    <property type="project" value="TreeGrafter"/>
</dbReference>
<keyword evidence="4" id="KW-0472">Membrane</keyword>
<dbReference type="PANTHER" id="PTHR10740">
    <property type="entry name" value="TRANSFORMING GROWTH FACTOR ALPHA"/>
    <property type="match status" value="1"/>
</dbReference>
<dbReference type="GO" id="GO:0005615">
    <property type="term" value="C:extracellular space"/>
    <property type="evidence" value="ECO:0007669"/>
    <property type="project" value="TreeGrafter"/>
</dbReference>
<accession>A0A3P8UP97</accession>
<protein>
    <submittedName>
        <fullName evidence="6">Pro-neuregulin-4, membrane-bound isoform-like</fullName>
    </submittedName>
</protein>
<dbReference type="RefSeq" id="XP_008310025.1">
    <property type="nucleotide sequence ID" value="XM_008311803.3"/>
</dbReference>
<dbReference type="GO" id="GO:0005154">
    <property type="term" value="F:epidermal growth factor receptor binding"/>
    <property type="evidence" value="ECO:0007669"/>
    <property type="project" value="TreeGrafter"/>
</dbReference>
<dbReference type="PROSITE" id="PS00022">
    <property type="entry name" value="EGF_1"/>
    <property type="match status" value="1"/>
</dbReference>
<dbReference type="STRING" id="244447.ENSCSEP00000005008"/>
<dbReference type="KEGG" id="csem:103380022"/>
<dbReference type="Ensembl" id="ENSCSET00000005064.1">
    <property type="protein sequence ID" value="ENSCSEP00000005008.1"/>
    <property type="gene ID" value="ENSCSEG00000003245.1"/>
</dbReference>
<dbReference type="GeneTree" id="ENSGT00940000175594"/>
<evidence type="ECO:0000313" key="6">
    <source>
        <dbReference type="Ensembl" id="ENSCSEP00000005008.1"/>
    </source>
</evidence>
<dbReference type="InterPro" id="IPR000742">
    <property type="entry name" value="EGF"/>
</dbReference>
<evidence type="ECO:0000256" key="1">
    <source>
        <dbReference type="ARBA" id="ARBA00022536"/>
    </source>
</evidence>
<dbReference type="Proteomes" id="UP000265120">
    <property type="component" value="Chromosome 6"/>
</dbReference>
<dbReference type="PROSITE" id="PS50026">
    <property type="entry name" value="EGF_3"/>
    <property type="match status" value="1"/>
</dbReference>
<keyword evidence="4" id="KW-1133">Transmembrane helix</keyword>
<dbReference type="SUPFAM" id="SSF57196">
    <property type="entry name" value="EGF/Laminin"/>
    <property type="match status" value="1"/>
</dbReference>
<feature type="disulfide bond" evidence="3">
    <location>
        <begin position="36"/>
        <end position="45"/>
    </location>
</feature>
<reference evidence="6" key="3">
    <citation type="submission" date="2025-09" db="UniProtKB">
        <authorList>
            <consortium name="Ensembl"/>
        </authorList>
    </citation>
    <scope>IDENTIFICATION</scope>
</reference>
<sequence>MMAEHGDPCNGQEATYCMNGATCYKIPSMNTLSCVCNDDFKGSRCEQFELQLPSKISNSTEAGLIAAVVIVTLIALVILALLIYYIRKMMKLKKESKQSNQQQYWKVAPRV</sequence>
<evidence type="ECO:0000256" key="4">
    <source>
        <dbReference type="SAM" id="Phobius"/>
    </source>
</evidence>
<keyword evidence="2 3" id="KW-1015">Disulfide bond</keyword>
<dbReference type="PANTHER" id="PTHR10740:SF15">
    <property type="entry name" value="EGF-LIKE DOMAIN-CONTAINING PROTEIN"/>
    <property type="match status" value="1"/>
</dbReference>
<keyword evidence="7" id="KW-1185">Reference proteome</keyword>
<dbReference type="OrthoDB" id="6162427at2759"/>
<evidence type="ECO:0000256" key="2">
    <source>
        <dbReference type="ARBA" id="ARBA00023157"/>
    </source>
</evidence>
<evidence type="ECO:0000259" key="5">
    <source>
        <dbReference type="PROSITE" id="PS50026"/>
    </source>
</evidence>
<dbReference type="GO" id="GO:0008083">
    <property type="term" value="F:growth factor activity"/>
    <property type="evidence" value="ECO:0007669"/>
    <property type="project" value="TreeGrafter"/>
</dbReference>
<dbReference type="GO" id="GO:0008284">
    <property type="term" value="P:positive regulation of cell population proliferation"/>
    <property type="evidence" value="ECO:0007669"/>
    <property type="project" value="TreeGrafter"/>
</dbReference>
<dbReference type="CTD" id="145957"/>
<dbReference type="AlphaFoldDB" id="A0A3P8UP97"/>
<dbReference type="Gene3D" id="2.10.25.10">
    <property type="entry name" value="Laminin"/>
    <property type="match status" value="1"/>
</dbReference>
<feature type="transmembrane region" description="Helical" evidence="4">
    <location>
        <begin position="62"/>
        <end position="86"/>
    </location>
</feature>
<organism evidence="6 7">
    <name type="scientific">Cynoglossus semilaevis</name>
    <name type="common">Tongue sole</name>
    <dbReference type="NCBI Taxonomy" id="244447"/>
    <lineage>
        <taxon>Eukaryota</taxon>
        <taxon>Metazoa</taxon>
        <taxon>Chordata</taxon>
        <taxon>Craniata</taxon>
        <taxon>Vertebrata</taxon>
        <taxon>Euteleostomi</taxon>
        <taxon>Actinopterygii</taxon>
        <taxon>Neopterygii</taxon>
        <taxon>Teleostei</taxon>
        <taxon>Neoteleostei</taxon>
        <taxon>Acanthomorphata</taxon>
        <taxon>Carangaria</taxon>
        <taxon>Pleuronectiformes</taxon>
        <taxon>Pleuronectoidei</taxon>
        <taxon>Cynoglossidae</taxon>
        <taxon>Cynoglossinae</taxon>
        <taxon>Cynoglossus</taxon>
    </lineage>
</organism>
<comment type="caution">
    <text evidence="3">Lacks conserved residue(s) required for the propagation of feature annotation.</text>
</comment>
<name>A0A3P8UP97_CYNSE</name>